<organism evidence="1 2">
    <name type="scientific">Leersia perrieri</name>
    <dbReference type="NCBI Taxonomy" id="77586"/>
    <lineage>
        <taxon>Eukaryota</taxon>
        <taxon>Viridiplantae</taxon>
        <taxon>Streptophyta</taxon>
        <taxon>Embryophyta</taxon>
        <taxon>Tracheophyta</taxon>
        <taxon>Spermatophyta</taxon>
        <taxon>Magnoliopsida</taxon>
        <taxon>Liliopsida</taxon>
        <taxon>Poales</taxon>
        <taxon>Poaceae</taxon>
        <taxon>BOP clade</taxon>
        <taxon>Oryzoideae</taxon>
        <taxon>Oryzeae</taxon>
        <taxon>Oryzinae</taxon>
        <taxon>Leersia</taxon>
    </lineage>
</organism>
<keyword evidence="2" id="KW-1185">Reference proteome</keyword>
<dbReference type="PANTHER" id="PTHR33086:SF59">
    <property type="entry name" value="EXPRESSED PROTEIN"/>
    <property type="match status" value="1"/>
</dbReference>
<reference evidence="1" key="3">
    <citation type="submission" date="2015-04" db="UniProtKB">
        <authorList>
            <consortium name="EnsemblPlants"/>
        </authorList>
    </citation>
    <scope>IDENTIFICATION</scope>
</reference>
<evidence type="ECO:0000313" key="2">
    <source>
        <dbReference type="Proteomes" id="UP000032180"/>
    </source>
</evidence>
<dbReference type="Proteomes" id="UP000032180">
    <property type="component" value="Chromosome 3"/>
</dbReference>
<reference evidence="2" key="2">
    <citation type="submission" date="2013-12" db="EMBL/GenBank/DDBJ databases">
        <authorList>
            <person name="Yu Y."/>
            <person name="Lee S."/>
            <person name="de Baynast K."/>
            <person name="Wissotski M."/>
            <person name="Liu L."/>
            <person name="Talag J."/>
            <person name="Goicoechea J."/>
            <person name="Angelova A."/>
            <person name="Jetty R."/>
            <person name="Kudrna D."/>
            <person name="Golser W."/>
            <person name="Rivera L."/>
            <person name="Zhang J."/>
            <person name="Wing R."/>
        </authorList>
    </citation>
    <scope>NUCLEOTIDE SEQUENCE</scope>
</reference>
<name>A0A0D9VND2_9ORYZ</name>
<evidence type="ECO:0008006" key="3">
    <source>
        <dbReference type="Google" id="ProtNLM"/>
    </source>
</evidence>
<evidence type="ECO:0000313" key="1">
    <source>
        <dbReference type="EnsemblPlants" id="LPERR03G00490.1"/>
    </source>
</evidence>
<reference evidence="1 2" key="1">
    <citation type="submission" date="2012-08" db="EMBL/GenBank/DDBJ databases">
        <title>Oryza genome evolution.</title>
        <authorList>
            <person name="Wing R.A."/>
        </authorList>
    </citation>
    <scope>NUCLEOTIDE SEQUENCE</scope>
</reference>
<dbReference type="STRING" id="77586.A0A0D9VND2"/>
<dbReference type="AlphaFoldDB" id="A0A0D9VND2"/>
<dbReference type="EnsemblPlants" id="LPERR03G00490.1">
    <property type="protein sequence ID" value="LPERR03G00490.1"/>
    <property type="gene ID" value="LPERR03G00490"/>
</dbReference>
<dbReference type="PANTHER" id="PTHR33086">
    <property type="entry name" value="OS05G0468200 PROTEIN-RELATED"/>
    <property type="match status" value="1"/>
</dbReference>
<protein>
    <recommendedName>
        <fullName evidence="3">DUF1618 domain-containing protein</fullName>
    </recommendedName>
</protein>
<sequence>MEEEEPPSTATAVAAEWVVLHRYPTSRKDDDDDGIFLSLAAPPRISLLAVPPAARGSRVLAADPSGILLISIFSGADHPSYLIWDALHTNTTHYISSSTETPSSSCAGLLVLPARFSHNHTMLAELSFAAPPPPSLAATPTPHKIPIGSTRFYTPLSSSVSRGILRLVVMTTTRMPKIKLWTLADHEAAKWTLDFDVSISGFQTDAKLAFVHPTNPHVVYFFLKHQLTAVDLQTMNTIGTEDHDPSSSLVHMDKEVPESASNFTLLPWALPPSLRTTLSGPSLAQDTENKFKLSERLFMQIFLEQTDTKEKKYAHLNFYGATDSERTLVFAEFHTDAVCDNEPNQWALSACKTLKMNYHGGLYGEDADQRRSMGSKKRKKSIYCFACTAELLHPISGFHGGYAGMSAM</sequence>
<proteinExistence type="predicted"/>
<accession>A0A0D9VND2</accession>
<dbReference type="HOGENOM" id="CLU_675045_0_0_1"/>
<dbReference type="Gramene" id="LPERR03G00490.1">
    <property type="protein sequence ID" value="LPERR03G00490.1"/>
    <property type="gene ID" value="LPERR03G00490"/>
</dbReference>